<dbReference type="GO" id="GO:1900376">
    <property type="term" value="P:regulation of secondary metabolite biosynthetic process"/>
    <property type="evidence" value="ECO:0007669"/>
    <property type="project" value="TreeGrafter"/>
</dbReference>
<proteinExistence type="predicted"/>
<feature type="binding site" evidence="1">
    <location>
        <position position="120"/>
    </location>
    <ligand>
        <name>Zn(2+)</name>
        <dbReference type="ChEBI" id="CHEBI:29105"/>
    </ligand>
</feature>
<dbReference type="SUPFAM" id="SSF46785">
    <property type="entry name" value="Winged helix' DNA-binding domain"/>
    <property type="match status" value="1"/>
</dbReference>
<dbReference type="EMBL" id="JADGIK010000004">
    <property type="protein sequence ID" value="MBF0597237.1"/>
    <property type="molecule type" value="Genomic_DNA"/>
</dbReference>
<keyword evidence="4" id="KW-1185">Reference proteome</keyword>
<keyword evidence="1" id="KW-0479">Metal-binding</keyword>
<reference evidence="3" key="1">
    <citation type="submission" date="2020-10" db="EMBL/GenBank/DDBJ databases">
        <authorList>
            <person name="Lu T."/>
            <person name="Wang Q."/>
            <person name="Han X."/>
        </authorList>
    </citation>
    <scope>NUCLEOTIDE SEQUENCE</scope>
    <source>
        <strain evidence="3">WQ 117</strain>
    </source>
</reference>
<evidence type="ECO:0000313" key="4">
    <source>
        <dbReference type="Proteomes" id="UP000608754"/>
    </source>
</evidence>
<feature type="binding site" evidence="2">
    <location>
        <position position="97"/>
    </location>
    <ligand>
        <name>Fe cation</name>
        <dbReference type="ChEBI" id="CHEBI:24875"/>
    </ligand>
</feature>
<dbReference type="AlphaFoldDB" id="A0A8J7FT43"/>
<dbReference type="PANTHER" id="PTHR33202:SF7">
    <property type="entry name" value="FERRIC UPTAKE REGULATION PROTEIN"/>
    <property type="match status" value="1"/>
</dbReference>
<keyword evidence="2" id="KW-0408">Iron</keyword>
<gene>
    <name evidence="3" type="ORF">IM532_07230</name>
</gene>
<feature type="binding site" evidence="1">
    <location>
        <position position="123"/>
    </location>
    <ligand>
        <name>Zn(2+)</name>
        <dbReference type="ChEBI" id="CHEBI:29105"/>
    </ligand>
</feature>
<dbReference type="RefSeq" id="WP_194182786.1">
    <property type="nucleotide sequence ID" value="NZ_JADGIK010000004.1"/>
</dbReference>
<dbReference type="PANTHER" id="PTHR33202">
    <property type="entry name" value="ZINC UPTAKE REGULATION PROTEIN"/>
    <property type="match status" value="1"/>
</dbReference>
<feature type="binding site" evidence="1">
    <location>
        <position position="89"/>
    </location>
    <ligand>
        <name>Zn(2+)</name>
        <dbReference type="ChEBI" id="CHEBI:29105"/>
    </ligand>
</feature>
<dbReference type="GO" id="GO:0000976">
    <property type="term" value="F:transcription cis-regulatory region binding"/>
    <property type="evidence" value="ECO:0007669"/>
    <property type="project" value="TreeGrafter"/>
</dbReference>
<evidence type="ECO:0000313" key="3">
    <source>
        <dbReference type="EMBL" id="MBF0597237.1"/>
    </source>
</evidence>
<feature type="binding site" evidence="2">
    <location>
        <position position="78"/>
    </location>
    <ligand>
        <name>Fe cation</name>
        <dbReference type="ChEBI" id="CHEBI:24875"/>
    </ligand>
</feature>
<feature type="binding site" evidence="1">
    <location>
        <position position="86"/>
    </location>
    <ligand>
        <name>Zn(2+)</name>
        <dbReference type="ChEBI" id="CHEBI:29105"/>
    </ligand>
</feature>
<comment type="caution">
    <text evidence="3">The sequence shown here is derived from an EMBL/GenBank/DDBJ whole genome shotgun (WGS) entry which is preliminary data.</text>
</comment>
<dbReference type="GO" id="GO:0045892">
    <property type="term" value="P:negative regulation of DNA-templated transcription"/>
    <property type="evidence" value="ECO:0007669"/>
    <property type="project" value="TreeGrafter"/>
</dbReference>
<dbReference type="Gene3D" id="1.10.10.10">
    <property type="entry name" value="Winged helix-like DNA-binding domain superfamily/Winged helix DNA-binding domain"/>
    <property type="match status" value="1"/>
</dbReference>
<name>A0A8J7FT43_9FLAO</name>
<dbReference type="GO" id="GO:0008270">
    <property type="term" value="F:zinc ion binding"/>
    <property type="evidence" value="ECO:0007669"/>
    <property type="project" value="TreeGrafter"/>
</dbReference>
<evidence type="ECO:0000256" key="1">
    <source>
        <dbReference type="PIRSR" id="PIRSR602481-1"/>
    </source>
</evidence>
<keyword evidence="1" id="KW-0862">Zinc</keyword>
<sequence length="127" mass="14811">MKRRNTPQKIAVLELFESNTTALNQETIEKLLHEKMDRATIYRILKCFCEDGKLHKVLGDDGISYYALCKSCKDEEHHHNHFHFQCEKCNEVICLKEEIQINLPNGFEMTHCNCVITGICPKCKQIK</sequence>
<dbReference type="Proteomes" id="UP000608754">
    <property type="component" value="Unassembled WGS sequence"/>
</dbReference>
<comment type="cofactor">
    <cofactor evidence="1">
        <name>Zn(2+)</name>
        <dbReference type="ChEBI" id="CHEBI:29105"/>
    </cofactor>
    <text evidence="1">Binds 1 zinc ion per subunit.</text>
</comment>
<organism evidence="3 4">
    <name type="scientific">Faecalibacter rhinopitheci</name>
    <dbReference type="NCBI Taxonomy" id="2779678"/>
    <lineage>
        <taxon>Bacteria</taxon>
        <taxon>Pseudomonadati</taxon>
        <taxon>Bacteroidota</taxon>
        <taxon>Flavobacteriia</taxon>
        <taxon>Flavobacteriales</taxon>
        <taxon>Weeksellaceae</taxon>
        <taxon>Faecalibacter</taxon>
    </lineage>
</organism>
<accession>A0A8J7FT43</accession>
<dbReference type="GO" id="GO:0003700">
    <property type="term" value="F:DNA-binding transcription factor activity"/>
    <property type="evidence" value="ECO:0007669"/>
    <property type="project" value="InterPro"/>
</dbReference>
<protein>
    <submittedName>
        <fullName evidence="3">Transcriptional repressor</fullName>
    </submittedName>
</protein>
<dbReference type="InterPro" id="IPR002481">
    <property type="entry name" value="FUR"/>
</dbReference>
<dbReference type="Pfam" id="PF01475">
    <property type="entry name" value="FUR"/>
    <property type="match status" value="1"/>
</dbReference>
<evidence type="ECO:0000256" key="2">
    <source>
        <dbReference type="PIRSR" id="PIRSR602481-2"/>
    </source>
</evidence>
<dbReference type="InterPro" id="IPR036390">
    <property type="entry name" value="WH_DNA-bd_sf"/>
</dbReference>
<comment type="cofactor">
    <cofactor evidence="2">
        <name>Mn(2+)</name>
        <dbReference type="ChEBI" id="CHEBI:29035"/>
    </cofactor>
    <cofactor evidence="2">
        <name>Fe(2+)</name>
        <dbReference type="ChEBI" id="CHEBI:29033"/>
    </cofactor>
    <text evidence="2">Binds 1 Mn(2+) or Fe(2+) ion per subunit.</text>
</comment>
<dbReference type="InterPro" id="IPR036388">
    <property type="entry name" value="WH-like_DNA-bd_sf"/>
</dbReference>